<dbReference type="GO" id="GO:0004386">
    <property type="term" value="F:helicase activity"/>
    <property type="evidence" value="ECO:0007669"/>
    <property type="project" value="UniProtKB-KW"/>
</dbReference>
<feature type="domain" description="DNA2/NAM7 helicase helicase" evidence="5">
    <location>
        <begin position="458"/>
        <end position="685"/>
    </location>
</feature>
<dbReference type="Gene3D" id="3.40.50.300">
    <property type="entry name" value="P-loop containing nucleotide triphosphate hydrolases"/>
    <property type="match status" value="2"/>
</dbReference>
<dbReference type="OMA" id="TMQVESI"/>
<dbReference type="OrthoDB" id="2423195at2759"/>
<evidence type="ECO:0000256" key="2">
    <source>
        <dbReference type="ARBA" id="ARBA00022801"/>
    </source>
</evidence>
<dbReference type="InterPro" id="IPR041679">
    <property type="entry name" value="DNA2/NAM7-like_C"/>
</dbReference>
<dbReference type="PANTHER" id="PTHR10887:SF341">
    <property type="entry name" value="NFX1-TYPE ZINC FINGER-CONTAINING PROTEIN 1"/>
    <property type="match status" value="1"/>
</dbReference>
<evidence type="ECO:0000259" key="5">
    <source>
        <dbReference type="Pfam" id="PF13086"/>
    </source>
</evidence>
<organism evidence="7 8">
    <name type="scientific">Drosophila hydei</name>
    <name type="common">Fruit fly</name>
    <dbReference type="NCBI Taxonomy" id="7224"/>
    <lineage>
        <taxon>Eukaryota</taxon>
        <taxon>Metazoa</taxon>
        <taxon>Ecdysozoa</taxon>
        <taxon>Arthropoda</taxon>
        <taxon>Hexapoda</taxon>
        <taxon>Insecta</taxon>
        <taxon>Pterygota</taxon>
        <taxon>Neoptera</taxon>
        <taxon>Endopterygota</taxon>
        <taxon>Diptera</taxon>
        <taxon>Brachycera</taxon>
        <taxon>Muscomorpha</taxon>
        <taxon>Ephydroidea</taxon>
        <taxon>Drosophilidae</taxon>
        <taxon>Drosophila</taxon>
    </lineage>
</organism>
<evidence type="ECO:0000256" key="3">
    <source>
        <dbReference type="ARBA" id="ARBA00022806"/>
    </source>
</evidence>
<feature type="domain" description="DNA2/NAM7 helicase-like C-terminal" evidence="6">
    <location>
        <begin position="698"/>
        <end position="881"/>
    </location>
</feature>
<keyword evidence="1" id="KW-0547">Nucleotide-binding</keyword>
<dbReference type="Pfam" id="PF13087">
    <property type="entry name" value="AAA_12"/>
    <property type="match status" value="1"/>
</dbReference>
<accession>A0A6J1LNG6</accession>
<dbReference type="GO" id="GO:0031380">
    <property type="term" value="C:nuclear RNA-directed RNA polymerase complex"/>
    <property type="evidence" value="ECO:0007669"/>
    <property type="project" value="TreeGrafter"/>
</dbReference>
<dbReference type="InterPro" id="IPR041677">
    <property type="entry name" value="DNA2/NAM7_AAA_11"/>
</dbReference>
<protein>
    <submittedName>
        <fullName evidence="8">NFX1-type zinc finger-containing protein 1-like</fullName>
    </submittedName>
</protein>
<dbReference type="InterPro" id="IPR047187">
    <property type="entry name" value="SF1_C_Upf1"/>
</dbReference>
<name>A0A6J1LNG6_DROHY</name>
<keyword evidence="4" id="KW-0067">ATP-binding</keyword>
<dbReference type="PANTHER" id="PTHR10887">
    <property type="entry name" value="DNA2/NAM7 HELICASE FAMILY"/>
    <property type="match status" value="1"/>
</dbReference>
<proteinExistence type="predicted"/>
<dbReference type="GO" id="GO:0031048">
    <property type="term" value="P:regulatory ncRNA-mediated heterochromatin formation"/>
    <property type="evidence" value="ECO:0007669"/>
    <property type="project" value="TreeGrafter"/>
</dbReference>
<sequence length="914" mass="106218">MVELFGEDYDCWEWFQADKEKILRSLTRKNANDRHQVQGHRRYYNYWHHAKTVVPSKIPTEGLQEILNLQPLGMFLYLATEIEPNFFIDQIGPNDNIDRVLIYTRILVTLCELELPGFHTEMLYKFAACTPLIVHYEELVRKLCTKSFRTMWTDMNRVDSIISHMQTLLLQAQRAGVLDENGMDILFKIWTNLKNNNNPIIEERPICREFLRQLHCLFSVDVDALLKPNPAAEIYPSLEELKSWLKENGDTCLHAAKLSMSYISSTQYINSQRLFLRQQFLLPLRELEVQIKLNMHFPNAHSSKLLFVDVLAAQRNSTSDQTVQCEKSLEEALLKIKTGSLFCFTTSYDFDNLILATVVGTDVKQIRRGYIAITIVHQFNIGNIYGKSLIMFETPVYFEPYQKAYRYLTNSNVINFPMSDYIVHGLTRTKSPAYLNHTQPPKVYESQKFVNKLRKMPLNLSQHEAFQRVLNTNFNLIQGPPGTGKTHLSLQLIKTFLEHAKFCAPIVVVTYTNDSLDKFLLKLSSFTSSIVRFGCQSRLPEIAKFNSRADTNMQLINPRLKRLYWMVNLEIKEHFKRLQTLYATFNDTDKAYPEILATQRLVWNAQEKLNCIRMIFQHYLIIKKNVLAMTTTCAARMNFVFRFLKTRIVIFEEAAEILEAHTLPCLTPYTEHVIMIGDHMQLKPYTSYIKGLKQSTVSHSLFERLIRSNFDVNVLNIQYRMRNTFAELLCPLIYQKLLSHDSVYDFPSVRNMWLNLYFLQHQELETQVHDGFLCNGYETKKVAEIVHHLVEVSGYKNTEVVVLTPYTMQVESIKKKLSKKTNLKDVFVTTVDSFQGLEADIIVLSLVRSNTHGNIGFLSDQNRICVAMSRARYGLYIIGNMKILAQKSSTWRDIHNKLNLQNAIGGEFPYKTIK</sequence>
<dbReference type="Proteomes" id="UP000504633">
    <property type="component" value="Unplaced"/>
</dbReference>
<dbReference type="GeneID" id="111597176"/>
<dbReference type="GO" id="GO:0005694">
    <property type="term" value="C:chromosome"/>
    <property type="evidence" value="ECO:0007669"/>
    <property type="project" value="UniProtKB-ARBA"/>
</dbReference>
<dbReference type="AlphaFoldDB" id="A0A6J1LNG6"/>
<evidence type="ECO:0000256" key="1">
    <source>
        <dbReference type="ARBA" id="ARBA00022741"/>
    </source>
</evidence>
<dbReference type="GO" id="GO:0016787">
    <property type="term" value="F:hydrolase activity"/>
    <property type="evidence" value="ECO:0007669"/>
    <property type="project" value="UniProtKB-KW"/>
</dbReference>
<dbReference type="GO" id="GO:0005524">
    <property type="term" value="F:ATP binding"/>
    <property type="evidence" value="ECO:0007669"/>
    <property type="project" value="UniProtKB-KW"/>
</dbReference>
<dbReference type="InterPro" id="IPR027417">
    <property type="entry name" value="P-loop_NTPase"/>
</dbReference>
<dbReference type="CDD" id="cd18808">
    <property type="entry name" value="SF1_C_Upf1"/>
    <property type="match status" value="1"/>
</dbReference>
<evidence type="ECO:0000313" key="8">
    <source>
        <dbReference type="RefSeq" id="XP_023167506.2"/>
    </source>
</evidence>
<dbReference type="FunFam" id="3.40.50.300:FF:000326">
    <property type="entry name" value="P-loop containing nucleoside triphosphate hydrolase"/>
    <property type="match status" value="1"/>
</dbReference>
<evidence type="ECO:0000259" key="6">
    <source>
        <dbReference type="Pfam" id="PF13087"/>
    </source>
</evidence>
<gene>
    <name evidence="8" type="primary">LOC111597176</name>
</gene>
<dbReference type="CDD" id="cd17936">
    <property type="entry name" value="EEXXEc_NFX1"/>
    <property type="match status" value="1"/>
</dbReference>
<evidence type="ECO:0000313" key="7">
    <source>
        <dbReference type="Proteomes" id="UP000504633"/>
    </source>
</evidence>
<reference evidence="8" key="1">
    <citation type="submission" date="2025-08" db="UniProtKB">
        <authorList>
            <consortium name="RefSeq"/>
        </authorList>
    </citation>
    <scope>IDENTIFICATION</scope>
    <source>
        <strain evidence="8">15085-1641.00</strain>
        <tissue evidence="8">Whole body</tissue>
    </source>
</reference>
<keyword evidence="3" id="KW-0347">Helicase</keyword>
<keyword evidence="2" id="KW-0378">Hydrolase</keyword>
<dbReference type="InterPro" id="IPR045055">
    <property type="entry name" value="DNA2/NAM7-like"/>
</dbReference>
<dbReference type="KEGG" id="dhe:111597176"/>
<evidence type="ECO:0000256" key="4">
    <source>
        <dbReference type="ARBA" id="ARBA00022840"/>
    </source>
</evidence>
<dbReference type="RefSeq" id="XP_023167506.2">
    <property type="nucleotide sequence ID" value="XM_023311738.2"/>
</dbReference>
<keyword evidence="7" id="KW-1185">Reference proteome</keyword>
<dbReference type="Pfam" id="PF13086">
    <property type="entry name" value="AAA_11"/>
    <property type="match status" value="1"/>
</dbReference>
<dbReference type="SUPFAM" id="SSF52540">
    <property type="entry name" value="P-loop containing nucleoside triphosphate hydrolases"/>
    <property type="match status" value="1"/>
</dbReference>